<feature type="chain" id="PRO_5043135847" evidence="2">
    <location>
        <begin position="16"/>
        <end position="88"/>
    </location>
</feature>
<evidence type="ECO:0000313" key="5">
    <source>
        <dbReference type="Proteomes" id="UP000271162"/>
    </source>
</evidence>
<dbReference type="Gene3D" id="1.10.225.10">
    <property type="entry name" value="Saposin-like"/>
    <property type="match status" value="1"/>
</dbReference>
<name>A0A158R2V8_NIPBR</name>
<keyword evidence="5" id="KW-1185">Reference proteome</keyword>
<dbReference type="EMBL" id="UYSL01022488">
    <property type="protein sequence ID" value="VDL80576.1"/>
    <property type="molecule type" value="Genomic_DNA"/>
</dbReference>
<gene>
    <name evidence="4" type="ORF">NBR_LOCUS16963</name>
</gene>
<dbReference type="SUPFAM" id="SSF47862">
    <property type="entry name" value="Saposin"/>
    <property type="match status" value="1"/>
</dbReference>
<dbReference type="InterPro" id="IPR011001">
    <property type="entry name" value="Saposin-like"/>
</dbReference>
<proteinExistence type="predicted"/>
<dbReference type="InterPro" id="IPR008138">
    <property type="entry name" value="SapB_2"/>
</dbReference>
<dbReference type="SMART" id="SM00741">
    <property type="entry name" value="SapB"/>
    <property type="match status" value="1"/>
</dbReference>
<evidence type="ECO:0000313" key="4">
    <source>
        <dbReference type="EMBL" id="VDL80576.1"/>
    </source>
</evidence>
<evidence type="ECO:0000256" key="2">
    <source>
        <dbReference type="SAM" id="SignalP"/>
    </source>
</evidence>
<dbReference type="InterPro" id="IPR008139">
    <property type="entry name" value="SaposinB_dom"/>
</dbReference>
<reference evidence="6" key="1">
    <citation type="submission" date="2016-04" db="UniProtKB">
        <authorList>
            <consortium name="WormBaseParasite"/>
        </authorList>
    </citation>
    <scope>IDENTIFICATION</scope>
</reference>
<reference evidence="4 5" key="2">
    <citation type="submission" date="2018-11" db="EMBL/GenBank/DDBJ databases">
        <authorList>
            <consortium name="Pathogen Informatics"/>
        </authorList>
    </citation>
    <scope>NUCLEOTIDE SEQUENCE [LARGE SCALE GENOMIC DNA]</scope>
</reference>
<dbReference type="WBParaSite" id="NBR_0001696201-mRNA-1">
    <property type="protein sequence ID" value="NBR_0001696201-mRNA-1"/>
    <property type="gene ID" value="NBR_0001696201"/>
</dbReference>
<accession>A0A158R2V8</accession>
<sequence length="88" mass="9576">MKSLTFLVAVAVTSAVVLPPSELASIECDMCEMAVKTAVNKECKALLHKIPFATQKCQKFIDTDLNKIIKELESGTAPSDVCKKIDMC</sequence>
<organism evidence="6">
    <name type="scientific">Nippostrongylus brasiliensis</name>
    <name type="common">Rat hookworm</name>
    <dbReference type="NCBI Taxonomy" id="27835"/>
    <lineage>
        <taxon>Eukaryota</taxon>
        <taxon>Metazoa</taxon>
        <taxon>Ecdysozoa</taxon>
        <taxon>Nematoda</taxon>
        <taxon>Chromadorea</taxon>
        <taxon>Rhabditida</taxon>
        <taxon>Rhabditina</taxon>
        <taxon>Rhabditomorpha</taxon>
        <taxon>Strongyloidea</taxon>
        <taxon>Heligmosomidae</taxon>
        <taxon>Nippostrongylus</taxon>
    </lineage>
</organism>
<dbReference type="Pfam" id="PF03489">
    <property type="entry name" value="SapB_2"/>
    <property type="match status" value="1"/>
</dbReference>
<dbReference type="STRING" id="27835.A0A158R2V8"/>
<evidence type="ECO:0000256" key="1">
    <source>
        <dbReference type="ARBA" id="ARBA00023157"/>
    </source>
</evidence>
<dbReference type="PROSITE" id="PS50015">
    <property type="entry name" value="SAP_B"/>
    <property type="match status" value="1"/>
</dbReference>
<evidence type="ECO:0000313" key="6">
    <source>
        <dbReference type="WBParaSite" id="NBR_0001696201-mRNA-1"/>
    </source>
</evidence>
<keyword evidence="1" id="KW-1015">Disulfide bond</keyword>
<dbReference type="OMA" id="ECKKEFH"/>
<keyword evidence="2" id="KW-0732">Signal</keyword>
<dbReference type="AlphaFoldDB" id="A0A158R2V8"/>
<feature type="signal peptide" evidence="2">
    <location>
        <begin position="1"/>
        <end position="15"/>
    </location>
</feature>
<evidence type="ECO:0000259" key="3">
    <source>
        <dbReference type="PROSITE" id="PS50015"/>
    </source>
</evidence>
<dbReference type="Proteomes" id="UP000271162">
    <property type="component" value="Unassembled WGS sequence"/>
</dbReference>
<feature type="domain" description="Saposin B-type" evidence="3">
    <location>
        <begin position="1"/>
        <end position="88"/>
    </location>
</feature>
<protein>
    <submittedName>
        <fullName evidence="6">Saposin B-type domain-containing protein</fullName>
    </submittedName>
</protein>